<evidence type="ECO:0000259" key="3">
    <source>
        <dbReference type="PROSITE" id="PS51462"/>
    </source>
</evidence>
<sequence length="144" mass="16113">MYTYKYPHPAVTADCIVFACQNEKTQVLLIKRGSEPCKDMWALPGGFMNIDESAEEAAIRELKEETGIDVKEVTQVGAYSKVDRDPRERVITIAFYTVIDNPVKAVGQDDAKQAEWFTLDNLPTLAFDHSEILSAAIGMLNKNK</sequence>
<dbReference type="Proteomes" id="UP000278983">
    <property type="component" value="Unassembled WGS sequence"/>
</dbReference>
<organism evidence="4 5">
    <name type="scientific">Prevotella koreensis</name>
    <dbReference type="NCBI Taxonomy" id="2490854"/>
    <lineage>
        <taxon>Bacteria</taxon>
        <taxon>Pseudomonadati</taxon>
        <taxon>Bacteroidota</taxon>
        <taxon>Bacteroidia</taxon>
        <taxon>Bacteroidales</taxon>
        <taxon>Prevotellaceae</taxon>
        <taxon>Prevotella</taxon>
    </lineage>
</organism>
<dbReference type="PROSITE" id="PS00893">
    <property type="entry name" value="NUDIX_BOX"/>
    <property type="match status" value="1"/>
</dbReference>
<reference evidence="4 5" key="1">
    <citation type="submission" date="2018-12" db="EMBL/GenBank/DDBJ databases">
        <title>Genome sequencing of Prevotella sp. KCOM 3155 (= JS262).</title>
        <authorList>
            <person name="Kook J.-K."/>
            <person name="Park S.-N."/>
            <person name="Lim Y.K."/>
        </authorList>
    </citation>
    <scope>NUCLEOTIDE SEQUENCE [LARGE SCALE GENOMIC DNA]</scope>
    <source>
        <strain evidence="4 5">KCOM 3155</strain>
    </source>
</reference>
<protein>
    <submittedName>
        <fullName evidence="4">NUDIX hydrolase</fullName>
    </submittedName>
</protein>
<dbReference type="PANTHER" id="PTHR43736">
    <property type="entry name" value="ADP-RIBOSE PYROPHOSPHATASE"/>
    <property type="match status" value="1"/>
</dbReference>
<dbReference type="CDD" id="cd18873">
    <property type="entry name" value="NUDIX_NadM_like"/>
    <property type="match status" value="1"/>
</dbReference>
<dbReference type="PANTHER" id="PTHR43736:SF5">
    <property type="entry name" value="NUDIX HYDROLASE DOMAIN-CONTAINING PROTEIN"/>
    <property type="match status" value="1"/>
</dbReference>
<dbReference type="EMBL" id="RYYU01000001">
    <property type="protein sequence ID" value="RUL60002.1"/>
    <property type="molecule type" value="Genomic_DNA"/>
</dbReference>
<evidence type="ECO:0000256" key="2">
    <source>
        <dbReference type="RuleBase" id="RU003476"/>
    </source>
</evidence>
<keyword evidence="1 2" id="KW-0378">Hydrolase</keyword>
<evidence type="ECO:0000256" key="1">
    <source>
        <dbReference type="ARBA" id="ARBA00022801"/>
    </source>
</evidence>
<dbReference type="PRINTS" id="PR00502">
    <property type="entry name" value="NUDIXFAMILY"/>
</dbReference>
<name>A0A3S0PVI8_9BACT</name>
<comment type="similarity">
    <text evidence="2">Belongs to the Nudix hydrolase family.</text>
</comment>
<dbReference type="InterPro" id="IPR020476">
    <property type="entry name" value="Nudix_hydrolase"/>
</dbReference>
<dbReference type="RefSeq" id="WP_126679097.1">
    <property type="nucleotide sequence ID" value="NZ_RYYU01000001.1"/>
</dbReference>
<dbReference type="SUPFAM" id="SSF55811">
    <property type="entry name" value="Nudix"/>
    <property type="match status" value="1"/>
</dbReference>
<dbReference type="Pfam" id="PF00293">
    <property type="entry name" value="NUDIX"/>
    <property type="match status" value="1"/>
</dbReference>
<dbReference type="InterPro" id="IPR015797">
    <property type="entry name" value="NUDIX_hydrolase-like_dom_sf"/>
</dbReference>
<dbReference type="PROSITE" id="PS51462">
    <property type="entry name" value="NUDIX"/>
    <property type="match status" value="1"/>
</dbReference>
<dbReference type="AlphaFoldDB" id="A0A3S0PVI8"/>
<dbReference type="OrthoDB" id="9786141at2"/>
<evidence type="ECO:0000313" key="5">
    <source>
        <dbReference type="Proteomes" id="UP000278983"/>
    </source>
</evidence>
<keyword evidence="5" id="KW-1185">Reference proteome</keyword>
<dbReference type="Gene3D" id="3.90.79.10">
    <property type="entry name" value="Nucleoside Triphosphate Pyrophosphohydrolase"/>
    <property type="match status" value="1"/>
</dbReference>
<accession>A0A3S0PVI8</accession>
<proteinExistence type="inferred from homology"/>
<dbReference type="GO" id="GO:0016787">
    <property type="term" value="F:hydrolase activity"/>
    <property type="evidence" value="ECO:0007669"/>
    <property type="project" value="UniProtKB-KW"/>
</dbReference>
<evidence type="ECO:0000313" key="4">
    <source>
        <dbReference type="EMBL" id="RUL60002.1"/>
    </source>
</evidence>
<dbReference type="InterPro" id="IPR020084">
    <property type="entry name" value="NUDIX_hydrolase_CS"/>
</dbReference>
<dbReference type="InterPro" id="IPR000086">
    <property type="entry name" value="NUDIX_hydrolase_dom"/>
</dbReference>
<feature type="domain" description="Nudix hydrolase" evidence="3">
    <location>
        <begin position="6"/>
        <end position="141"/>
    </location>
</feature>
<gene>
    <name evidence="4" type="ORF">EHV08_09750</name>
</gene>
<comment type="caution">
    <text evidence="4">The sequence shown here is derived from an EMBL/GenBank/DDBJ whole genome shotgun (WGS) entry which is preliminary data.</text>
</comment>